<sequence>MESIVKDRFIPKEEFSMLLFNMLDGMSTHSLSMWVKSKTEEEFVVVPREFCVMTIEFFELMAFKNAHKVPEVLQETLREFETIRKYL</sequence>
<gene>
    <name evidence="1" type="ORF">KC717_03850</name>
</gene>
<evidence type="ECO:0000313" key="1">
    <source>
        <dbReference type="EMBL" id="MCA9385755.1"/>
    </source>
</evidence>
<protein>
    <submittedName>
        <fullName evidence="1">Uncharacterized protein</fullName>
    </submittedName>
</protein>
<proteinExistence type="predicted"/>
<reference evidence="1" key="2">
    <citation type="journal article" date="2021" name="Microbiome">
        <title>Successional dynamics and alternative stable states in a saline activated sludge microbial community over 9 years.</title>
        <authorList>
            <person name="Wang Y."/>
            <person name="Ye J."/>
            <person name="Ju F."/>
            <person name="Liu L."/>
            <person name="Boyd J.A."/>
            <person name="Deng Y."/>
            <person name="Parks D.H."/>
            <person name="Jiang X."/>
            <person name="Yin X."/>
            <person name="Woodcroft B.J."/>
            <person name="Tyson G.W."/>
            <person name="Hugenholtz P."/>
            <person name="Polz M.F."/>
            <person name="Zhang T."/>
        </authorList>
    </citation>
    <scope>NUCLEOTIDE SEQUENCE</scope>
    <source>
        <strain evidence="1">HKST-UBA11</strain>
    </source>
</reference>
<organism evidence="1 2">
    <name type="scientific">Candidatus Dojkabacteria bacterium</name>
    <dbReference type="NCBI Taxonomy" id="2099670"/>
    <lineage>
        <taxon>Bacteria</taxon>
        <taxon>Candidatus Dojkabacteria</taxon>
    </lineage>
</organism>
<accession>A0A955L8S8</accession>
<dbReference type="EMBL" id="JAGQLH010000042">
    <property type="protein sequence ID" value="MCA9385755.1"/>
    <property type="molecule type" value="Genomic_DNA"/>
</dbReference>
<comment type="caution">
    <text evidence="1">The sequence shown here is derived from an EMBL/GenBank/DDBJ whole genome shotgun (WGS) entry which is preliminary data.</text>
</comment>
<reference evidence="1" key="1">
    <citation type="submission" date="2020-04" db="EMBL/GenBank/DDBJ databases">
        <authorList>
            <person name="Zhang T."/>
        </authorList>
    </citation>
    <scope>NUCLEOTIDE SEQUENCE</scope>
    <source>
        <strain evidence="1">HKST-UBA11</strain>
    </source>
</reference>
<dbReference type="Proteomes" id="UP000754563">
    <property type="component" value="Unassembled WGS sequence"/>
</dbReference>
<dbReference type="AlphaFoldDB" id="A0A955L8S8"/>
<evidence type="ECO:0000313" key="2">
    <source>
        <dbReference type="Proteomes" id="UP000754563"/>
    </source>
</evidence>
<name>A0A955L8S8_9BACT</name>